<evidence type="ECO:0000313" key="2">
    <source>
        <dbReference type="EMBL" id="MFB9328278.1"/>
    </source>
</evidence>
<name>A0ABV5KVN6_9BACL</name>
<accession>A0ABV5KVN6</accession>
<dbReference type="Pfam" id="PF07554">
    <property type="entry name" value="FIVAR"/>
    <property type="match status" value="1"/>
</dbReference>
<dbReference type="InterPro" id="IPR036439">
    <property type="entry name" value="Dockerin_dom_sf"/>
</dbReference>
<dbReference type="SUPFAM" id="SSF63446">
    <property type="entry name" value="Type I dockerin domain"/>
    <property type="match status" value="1"/>
</dbReference>
<feature type="domain" description="Dockerin" evidence="1">
    <location>
        <begin position="72"/>
        <end position="135"/>
    </location>
</feature>
<dbReference type="Gene3D" id="1.10.1330.10">
    <property type="entry name" value="Dockerin domain"/>
    <property type="match status" value="1"/>
</dbReference>
<dbReference type="Proteomes" id="UP001589747">
    <property type="component" value="Unassembled WGS sequence"/>
</dbReference>
<dbReference type="PROSITE" id="PS51766">
    <property type="entry name" value="DOCKERIN"/>
    <property type="match status" value="1"/>
</dbReference>
<dbReference type="Pfam" id="PF00404">
    <property type="entry name" value="Dockerin_1"/>
    <property type="match status" value="1"/>
</dbReference>
<dbReference type="InterPro" id="IPR002105">
    <property type="entry name" value="Dockerin_1_rpt"/>
</dbReference>
<evidence type="ECO:0000313" key="3">
    <source>
        <dbReference type="Proteomes" id="UP001589747"/>
    </source>
</evidence>
<dbReference type="CDD" id="cd14254">
    <property type="entry name" value="Dockerin_II"/>
    <property type="match status" value="1"/>
</dbReference>
<keyword evidence="3" id="KW-1185">Reference proteome</keyword>
<dbReference type="InterPro" id="IPR016134">
    <property type="entry name" value="Dockerin_dom"/>
</dbReference>
<organism evidence="2 3">
    <name type="scientific">Paenibacillus aurantiacus</name>
    <dbReference type="NCBI Taxonomy" id="1936118"/>
    <lineage>
        <taxon>Bacteria</taxon>
        <taxon>Bacillati</taxon>
        <taxon>Bacillota</taxon>
        <taxon>Bacilli</taxon>
        <taxon>Bacillales</taxon>
        <taxon>Paenibacillaceae</taxon>
        <taxon>Paenibacillus</taxon>
    </lineage>
</organism>
<evidence type="ECO:0000259" key="1">
    <source>
        <dbReference type="PROSITE" id="PS51766"/>
    </source>
</evidence>
<protein>
    <submittedName>
        <fullName evidence="2">Dockerin type I domain-containing protein</fullName>
    </submittedName>
</protein>
<dbReference type="InterPro" id="IPR018247">
    <property type="entry name" value="EF_Hand_1_Ca_BS"/>
</dbReference>
<dbReference type="EMBL" id="JBHMDO010000033">
    <property type="protein sequence ID" value="MFB9328278.1"/>
    <property type="molecule type" value="Genomic_DNA"/>
</dbReference>
<comment type="caution">
    <text evidence="2">The sequence shown here is derived from an EMBL/GenBank/DDBJ whole genome shotgun (WGS) entry which is preliminary data.</text>
</comment>
<sequence>MNALIVSAQQAHDAAVEGSRVGQYPAGAKAKLQAAINEAKTVAANDAATSAQVEQAIQTLDAALKVFQTSVITTVPGDKNNDGSLTIGDLALMAKSYGKTSADTQWETMKQHDLNADGKIDIVDLTIMARQILSW</sequence>
<reference evidence="2 3" key="1">
    <citation type="submission" date="2024-09" db="EMBL/GenBank/DDBJ databases">
        <authorList>
            <person name="Sun Q."/>
            <person name="Mori K."/>
        </authorList>
    </citation>
    <scope>NUCLEOTIDE SEQUENCE [LARGE SCALE GENOMIC DNA]</scope>
    <source>
        <strain evidence="2 3">TISTR 2452</strain>
    </source>
</reference>
<dbReference type="PROSITE" id="PS00018">
    <property type="entry name" value="EF_HAND_1"/>
    <property type="match status" value="1"/>
</dbReference>
<dbReference type="RefSeq" id="WP_377497851.1">
    <property type="nucleotide sequence ID" value="NZ_JBHMDO010000033.1"/>
</dbReference>
<dbReference type="Gene3D" id="1.20.1270.90">
    <property type="entry name" value="AF1782-like"/>
    <property type="match status" value="1"/>
</dbReference>
<proteinExistence type="predicted"/>
<gene>
    <name evidence="2" type="ORF">ACFFSY_20300</name>
</gene>